<name>A0A7W7YJ70_9BACT</name>
<protein>
    <submittedName>
        <fullName evidence="1">Phage terminase Nu1 subunit (DNA packaging protein)</fullName>
    </submittedName>
</protein>
<dbReference type="EMBL" id="JACHIF010000002">
    <property type="protein sequence ID" value="MBB5037121.1"/>
    <property type="molecule type" value="Genomic_DNA"/>
</dbReference>
<accession>A0A7W7YJ70</accession>
<evidence type="ECO:0000313" key="2">
    <source>
        <dbReference type="Proteomes" id="UP000534294"/>
    </source>
</evidence>
<organism evidence="1 2">
    <name type="scientific">Prosthecobacter dejongeii</name>
    <dbReference type="NCBI Taxonomy" id="48465"/>
    <lineage>
        <taxon>Bacteria</taxon>
        <taxon>Pseudomonadati</taxon>
        <taxon>Verrucomicrobiota</taxon>
        <taxon>Verrucomicrobiia</taxon>
        <taxon>Verrucomicrobiales</taxon>
        <taxon>Verrucomicrobiaceae</taxon>
        <taxon>Prosthecobacter</taxon>
    </lineage>
</organism>
<sequence length="66" mass="6993">MIASAIKGADSLPATEKADVYEGIAQIAERAGLATTARDALNLANALREAEMLQLNFREFAQEGGQ</sequence>
<reference evidence="1 2" key="1">
    <citation type="submission" date="2020-08" db="EMBL/GenBank/DDBJ databases">
        <title>Genomic Encyclopedia of Type Strains, Phase IV (KMG-IV): sequencing the most valuable type-strain genomes for metagenomic binning, comparative biology and taxonomic classification.</title>
        <authorList>
            <person name="Goeker M."/>
        </authorList>
    </citation>
    <scope>NUCLEOTIDE SEQUENCE [LARGE SCALE GENOMIC DNA]</scope>
    <source>
        <strain evidence="1 2">DSM 12251</strain>
    </source>
</reference>
<gene>
    <name evidence="1" type="ORF">HNQ64_001363</name>
</gene>
<keyword evidence="2" id="KW-1185">Reference proteome</keyword>
<proteinExistence type="predicted"/>
<evidence type="ECO:0000313" key="1">
    <source>
        <dbReference type="EMBL" id="MBB5037121.1"/>
    </source>
</evidence>
<dbReference type="Proteomes" id="UP000534294">
    <property type="component" value="Unassembled WGS sequence"/>
</dbReference>
<dbReference type="AlphaFoldDB" id="A0A7W7YJ70"/>
<dbReference type="RefSeq" id="WP_184206694.1">
    <property type="nucleotide sequence ID" value="NZ_JACHIF010000002.1"/>
</dbReference>
<comment type="caution">
    <text evidence="1">The sequence shown here is derived from an EMBL/GenBank/DDBJ whole genome shotgun (WGS) entry which is preliminary data.</text>
</comment>